<dbReference type="RefSeq" id="WP_136404171.1">
    <property type="nucleotide sequence ID" value="NZ_SSNZ01000010.1"/>
</dbReference>
<evidence type="ECO:0000259" key="5">
    <source>
        <dbReference type="SMART" id="SM00646"/>
    </source>
</evidence>
<dbReference type="Pfam" id="PF01520">
    <property type="entry name" value="Amidase_3"/>
    <property type="match status" value="1"/>
</dbReference>
<dbReference type="InterPro" id="IPR050695">
    <property type="entry name" value="N-acetylmuramoyl_amidase_3"/>
</dbReference>
<dbReference type="CDD" id="cd02696">
    <property type="entry name" value="MurNAc-LAA"/>
    <property type="match status" value="1"/>
</dbReference>
<feature type="domain" description="MurNAc-LAA" evidence="5">
    <location>
        <begin position="91"/>
        <end position="249"/>
    </location>
</feature>
<organism evidence="6 7">
    <name type="scientific">Flavobacterium supellecticarium</name>
    <dbReference type="NCBI Taxonomy" id="2565924"/>
    <lineage>
        <taxon>Bacteria</taxon>
        <taxon>Pseudomonadati</taxon>
        <taxon>Bacteroidota</taxon>
        <taxon>Flavobacteriia</taxon>
        <taxon>Flavobacteriales</taxon>
        <taxon>Flavobacteriaceae</taxon>
        <taxon>Flavobacterium</taxon>
    </lineage>
</organism>
<evidence type="ECO:0000313" key="6">
    <source>
        <dbReference type="EMBL" id="THF47857.1"/>
    </source>
</evidence>
<feature type="signal peptide" evidence="4">
    <location>
        <begin position="1"/>
        <end position="24"/>
    </location>
</feature>
<evidence type="ECO:0000256" key="4">
    <source>
        <dbReference type="SAM" id="SignalP"/>
    </source>
</evidence>
<gene>
    <name evidence="6" type="ORF">E6C50_15595</name>
</gene>
<dbReference type="GO" id="GO:0008745">
    <property type="term" value="F:N-acetylmuramoyl-L-alanine amidase activity"/>
    <property type="evidence" value="ECO:0007669"/>
    <property type="project" value="UniProtKB-EC"/>
</dbReference>
<keyword evidence="4" id="KW-0732">Signal</keyword>
<dbReference type="GO" id="GO:0030288">
    <property type="term" value="C:outer membrane-bounded periplasmic space"/>
    <property type="evidence" value="ECO:0007669"/>
    <property type="project" value="TreeGrafter"/>
</dbReference>
<evidence type="ECO:0000256" key="3">
    <source>
        <dbReference type="ARBA" id="ARBA00022801"/>
    </source>
</evidence>
<proteinExistence type="predicted"/>
<accession>A0A4S3ZQK7</accession>
<dbReference type="OrthoDB" id="9806267at2"/>
<keyword evidence="7" id="KW-1185">Reference proteome</keyword>
<dbReference type="PANTHER" id="PTHR30404">
    <property type="entry name" value="N-ACETYLMURAMOYL-L-ALANINE AMIDASE"/>
    <property type="match status" value="1"/>
</dbReference>
<evidence type="ECO:0000313" key="7">
    <source>
        <dbReference type="Proteomes" id="UP000307507"/>
    </source>
</evidence>
<dbReference type="SUPFAM" id="SSF53187">
    <property type="entry name" value="Zn-dependent exopeptidases"/>
    <property type="match status" value="1"/>
</dbReference>
<dbReference type="PANTHER" id="PTHR30404:SF0">
    <property type="entry name" value="N-ACETYLMURAMOYL-L-ALANINE AMIDASE AMIC"/>
    <property type="match status" value="1"/>
</dbReference>
<keyword evidence="3" id="KW-0378">Hydrolase</keyword>
<dbReference type="EC" id="3.5.1.28" evidence="2"/>
<feature type="chain" id="PRO_5020935732" description="N-acetylmuramoyl-L-alanine amidase" evidence="4">
    <location>
        <begin position="25"/>
        <end position="392"/>
    </location>
</feature>
<evidence type="ECO:0000256" key="1">
    <source>
        <dbReference type="ARBA" id="ARBA00001561"/>
    </source>
</evidence>
<dbReference type="Gene3D" id="3.40.630.40">
    <property type="entry name" value="Zn-dependent exopeptidases"/>
    <property type="match status" value="1"/>
</dbReference>
<dbReference type="EMBL" id="SSNZ01000010">
    <property type="protein sequence ID" value="THF47857.1"/>
    <property type="molecule type" value="Genomic_DNA"/>
</dbReference>
<dbReference type="SMART" id="SM00646">
    <property type="entry name" value="Ami_3"/>
    <property type="match status" value="1"/>
</dbReference>
<sequence length="392" mass="43775">MRGNIKFNFIRPIFLLLFFHAAFAQNNTKFKVVLDPGHGGNDFGAVYHGYVEKNNALNVALKVGKLLEKDPTIQVIYTRKTDVFIELDERANIANRNDANIFVSIHCNANKNLAASGTETYVMGVTRNASNLEVAKKENAVVTMESDYKMKYDGYDPNSPESLIGMTLLQEEYIEQSIDLAARIQDGFENGLGRKSRGVKQAGFLVLRKIYMPRVLIEMGFVSNKDEGSYLSSDNGQEELAKAIADAIIGYKKEYFVPGVSVGRDERPTPSKTVEKEREKEKDTKVVKVDSAKVTKEIKKEIKPVASAKGVVFKVQISASGKKLDLTPSNFKGLNNISMEEDKTIIKYYYGHVKEHSEAKELLNEAKEKGFTSAFIVAFKDGKKISIQEALK</sequence>
<dbReference type="FunFam" id="3.40.630.40:FF:000005">
    <property type="entry name" value="N-acetylmuramoyl-L-alanine amidase (AmiA)"/>
    <property type="match status" value="1"/>
</dbReference>
<dbReference type="GO" id="GO:0009253">
    <property type="term" value="P:peptidoglycan catabolic process"/>
    <property type="evidence" value="ECO:0007669"/>
    <property type="project" value="InterPro"/>
</dbReference>
<protein>
    <recommendedName>
        <fullName evidence="2">N-acetylmuramoyl-L-alanine amidase</fullName>
        <ecNumber evidence="2">3.5.1.28</ecNumber>
    </recommendedName>
</protein>
<evidence type="ECO:0000256" key="2">
    <source>
        <dbReference type="ARBA" id="ARBA00011901"/>
    </source>
</evidence>
<dbReference type="Proteomes" id="UP000307507">
    <property type="component" value="Unassembled WGS sequence"/>
</dbReference>
<name>A0A4S3ZQK7_9FLAO</name>
<comment type="catalytic activity">
    <reaction evidence="1">
        <text>Hydrolyzes the link between N-acetylmuramoyl residues and L-amino acid residues in certain cell-wall glycopeptides.</text>
        <dbReference type="EC" id="3.5.1.28"/>
    </reaction>
</comment>
<reference evidence="6 7" key="1">
    <citation type="submission" date="2019-04" db="EMBL/GenBank/DDBJ databases">
        <title>Flavobacterium sp. nov. isolated from construction timber.</title>
        <authorList>
            <person name="Lin S.-Y."/>
            <person name="Chang C.-T."/>
            <person name="Young C.-C."/>
        </authorList>
    </citation>
    <scope>NUCLEOTIDE SEQUENCE [LARGE SCALE GENOMIC DNA]</scope>
    <source>
        <strain evidence="6 7">CC-CTC003</strain>
    </source>
</reference>
<dbReference type="AlphaFoldDB" id="A0A4S3ZQK7"/>
<dbReference type="InterPro" id="IPR002508">
    <property type="entry name" value="MurNAc-LAA_cat"/>
</dbReference>
<comment type="caution">
    <text evidence="6">The sequence shown here is derived from an EMBL/GenBank/DDBJ whole genome shotgun (WGS) entry which is preliminary data.</text>
</comment>